<evidence type="ECO:0000313" key="1">
    <source>
        <dbReference type="EMBL" id="WIM92796.1"/>
    </source>
</evidence>
<proteinExistence type="predicted"/>
<dbReference type="EMBL" id="CP126980">
    <property type="protein sequence ID" value="WIM92796.1"/>
    <property type="molecule type" value="Genomic_DNA"/>
</dbReference>
<evidence type="ECO:0000313" key="2">
    <source>
        <dbReference type="Proteomes" id="UP001240150"/>
    </source>
</evidence>
<protein>
    <submittedName>
        <fullName evidence="1">Uncharacterized protein</fullName>
    </submittedName>
</protein>
<dbReference type="RefSeq" id="WP_284914003.1">
    <property type="nucleotide sequence ID" value="NZ_CP126980.1"/>
</dbReference>
<keyword evidence="2" id="KW-1185">Reference proteome</keyword>
<reference evidence="1 2" key="1">
    <citation type="submission" date="2023-06" db="EMBL/GenBank/DDBJ databases">
        <authorList>
            <person name="Yushchuk O."/>
            <person name="Binda E."/>
            <person name="Ruckert-Reed C."/>
            <person name="Fedorenko V."/>
            <person name="Kalinowski J."/>
            <person name="Marinelli F."/>
        </authorList>
    </citation>
    <scope>NUCLEOTIDE SEQUENCE [LARGE SCALE GENOMIC DNA]</scope>
    <source>
        <strain evidence="1 2">NRRL 3884</strain>
    </source>
</reference>
<sequence length="157" mass="17556">MDVTSFDMRWEIVGSGWAKLTWIADDDELQVITSYTGHGLQGLLRSAVDLHLGSKSSLAWLSDEPHAHVFVFTGAAEHVYVQILRLPDEYAEDPWIGAKRRWAARIPTRAFITAAAHMAQAVLDQHGEAGYRQAWRNMSFPSRELAVLRSGSTQPLP</sequence>
<dbReference type="Proteomes" id="UP001240150">
    <property type="component" value="Chromosome"/>
</dbReference>
<gene>
    <name evidence="1" type="ORF">ACTOB_004753</name>
</gene>
<organism evidence="1 2">
    <name type="scientific">Actinoplanes oblitus</name>
    <dbReference type="NCBI Taxonomy" id="3040509"/>
    <lineage>
        <taxon>Bacteria</taxon>
        <taxon>Bacillati</taxon>
        <taxon>Actinomycetota</taxon>
        <taxon>Actinomycetes</taxon>
        <taxon>Micromonosporales</taxon>
        <taxon>Micromonosporaceae</taxon>
        <taxon>Actinoplanes</taxon>
    </lineage>
</organism>
<name>A0ABY8W4K8_9ACTN</name>
<accession>A0ABY8W4K8</accession>